<dbReference type="GO" id="GO:0003677">
    <property type="term" value="F:DNA binding"/>
    <property type="evidence" value="ECO:0007669"/>
    <property type="project" value="UniProtKB-KW"/>
</dbReference>
<gene>
    <name evidence="5" type="ORF">MS5N3_17630</name>
</gene>
<comment type="caution">
    <text evidence="5">The sequence shown here is derived from an EMBL/GenBank/DDBJ whole genome shotgun (WGS) entry which is preliminary data.</text>
</comment>
<keyword evidence="3" id="KW-0804">Transcription</keyword>
<sequence>MNLVLKCNPIRYTPEMARKRFDDSSCSVARALNEVGDWWSLLIVLHAMYGTRRFVDFQQELGIAKNILCDRLARLVDNDVLRKVDVGEHGSRFEYRLTEKGRDLFPVVIALRQWGDKWNPAPDEPPLDLRDRATGRPIHTVEVQDADGQALSIRDVFVPEESLPAGKKHSA</sequence>
<name>A0A5M3PN05_9GAMM</name>
<dbReference type="PROSITE" id="PS51118">
    <property type="entry name" value="HTH_HXLR"/>
    <property type="match status" value="1"/>
</dbReference>
<dbReference type="InterPro" id="IPR036390">
    <property type="entry name" value="WH_DNA-bd_sf"/>
</dbReference>
<accession>A0A5M3PN05</accession>
<evidence type="ECO:0000256" key="1">
    <source>
        <dbReference type="ARBA" id="ARBA00023015"/>
    </source>
</evidence>
<evidence type="ECO:0000256" key="3">
    <source>
        <dbReference type="ARBA" id="ARBA00023163"/>
    </source>
</evidence>
<evidence type="ECO:0000313" key="5">
    <source>
        <dbReference type="EMBL" id="GBO84312.1"/>
    </source>
</evidence>
<organism evidence="5 6">
    <name type="scientific">Marinobacter salsuginis</name>
    <dbReference type="NCBI Taxonomy" id="418719"/>
    <lineage>
        <taxon>Bacteria</taxon>
        <taxon>Pseudomonadati</taxon>
        <taxon>Pseudomonadota</taxon>
        <taxon>Gammaproteobacteria</taxon>
        <taxon>Pseudomonadales</taxon>
        <taxon>Marinobacteraceae</taxon>
        <taxon>Marinobacter</taxon>
    </lineage>
</organism>
<dbReference type="AlphaFoldDB" id="A0A5M3PN05"/>
<protein>
    <submittedName>
        <fullName evidence="5">Transcriptional regulator, HxlR family protein</fullName>
    </submittedName>
</protein>
<proteinExistence type="predicted"/>
<evidence type="ECO:0000313" key="6">
    <source>
        <dbReference type="Proteomes" id="UP000340077"/>
    </source>
</evidence>
<dbReference type="InterPro" id="IPR036388">
    <property type="entry name" value="WH-like_DNA-bd_sf"/>
</dbReference>
<evidence type="ECO:0000259" key="4">
    <source>
        <dbReference type="PROSITE" id="PS51118"/>
    </source>
</evidence>
<keyword evidence="1" id="KW-0805">Transcription regulation</keyword>
<evidence type="ECO:0000256" key="2">
    <source>
        <dbReference type="ARBA" id="ARBA00023125"/>
    </source>
</evidence>
<reference evidence="5 6" key="1">
    <citation type="journal article" date="2019" name="J. Gen. Appl. Microbiol.">
        <title>Aerobic degradation of cis-dichloroethene by the marine bacterium Marinobacter salsuginis strain 5N-3.</title>
        <authorList>
            <person name="Inoue Y."/>
            <person name="Fukunaga Y."/>
            <person name="Katsumata H."/>
            <person name="Ohji S."/>
            <person name="Hosoyama A."/>
            <person name="Mori K."/>
            <person name="Ando K."/>
        </authorList>
    </citation>
    <scope>NUCLEOTIDE SEQUENCE [LARGE SCALE GENOMIC DNA]</scope>
    <source>
        <strain evidence="5 6">5N-3</strain>
    </source>
</reference>
<dbReference type="PANTHER" id="PTHR33204">
    <property type="entry name" value="TRANSCRIPTIONAL REGULATOR, MARR FAMILY"/>
    <property type="match status" value="1"/>
</dbReference>
<dbReference type="Proteomes" id="UP000340077">
    <property type="component" value="Unassembled WGS sequence"/>
</dbReference>
<dbReference type="Pfam" id="PF01638">
    <property type="entry name" value="HxlR"/>
    <property type="match status" value="1"/>
</dbReference>
<dbReference type="SUPFAM" id="SSF46785">
    <property type="entry name" value="Winged helix' DNA-binding domain"/>
    <property type="match status" value="1"/>
</dbReference>
<dbReference type="EMBL" id="BGZH01000001">
    <property type="protein sequence ID" value="GBO84312.1"/>
    <property type="molecule type" value="Genomic_DNA"/>
</dbReference>
<feature type="domain" description="HTH hxlR-type" evidence="4">
    <location>
        <begin position="26"/>
        <end position="123"/>
    </location>
</feature>
<dbReference type="Gene3D" id="1.10.10.10">
    <property type="entry name" value="Winged helix-like DNA-binding domain superfamily/Winged helix DNA-binding domain"/>
    <property type="match status" value="1"/>
</dbReference>
<dbReference type="InterPro" id="IPR002577">
    <property type="entry name" value="HTH_HxlR"/>
</dbReference>
<dbReference type="PANTHER" id="PTHR33204:SF18">
    <property type="entry name" value="TRANSCRIPTIONAL REGULATORY PROTEIN"/>
    <property type="match status" value="1"/>
</dbReference>
<keyword evidence="6" id="KW-1185">Reference proteome</keyword>
<keyword evidence="2" id="KW-0238">DNA-binding</keyword>